<dbReference type="InterPro" id="IPR003677">
    <property type="entry name" value="ANIS5_cation-bd"/>
</dbReference>
<dbReference type="WBParaSite" id="ACRNAN_scaffold3600.g19400.t1">
    <property type="protein sequence ID" value="ACRNAN_scaffold3600.g19400.t1"/>
    <property type="gene ID" value="ACRNAN_scaffold3600.g19400"/>
</dbReference>
<sequence length="217" mass="24330">MYKILILSAAICIAYLPSILSIPKSIPNMSNCYGCSFINNLELDKLANRKLRTILRDKSLTKREIDDQIEDIIRTQSPSTNEKFRTMKDQDEQKEIELQRKIQLVAEKLSPEARAALQQMQAASSNKDLTVAESVTKFQEIRKALSPEIQTELAGGLKEILSTQRVAYLVGNGRGISGHGEQTSGNSGRGEQTRGNSGRREQTRGNWDPYARIIHLI</sequence>
<feature type="signal peptide" evidence="2">
    <location>
        <begin position="1"/>
        <end position="21"/>
    </location>
</feature>
<proteinExistence type="predicted"/>
<keyword evidence="4" id="KW-1185">Reference proteome</keyword>
<evidence type="ECO:0000256" key="2">
    <source>
        <dbReference type="SAM" id="SignalP"/>
    </source>
</evidence>
<feature type="region of interest" description="Disordered" evidence="1">
    <location>
        <begin position="177"/>
        <end position="206"/>
    </location>
</feature>
<evidence type="ECO:0000313" key="4">
    <source>
        <dbReference type="Proteomes" id="UP000887540"/>
    </source>
</evidence>
<evidence type="ECO:0000313" key="5">
    <source>
        <dbReference type="WBParaSite" id="ACRNAN_scaffold3600.g19400.t1"/>
    </source>
</evidence>
<evidence type="ECO:0000259" key="3">
    <source>
        <dbReference type="Pfam" id="PF02520"/>
    </source>
</evidence>
<protein>
    <submittedName>
        <fullName evidence="5">SXP/RAL-2 family protein Ani s 5-like cation-binding domain-containing protein</fullName>
    </submittedName>
</protein>
<feature type="chain" id="PRO_5037986100" evidence="2">
    <location>
        <begin position="22"/>
        <end position="217"/>
    </location>
</feature>
<keyword evidence="2" id="KW-0732">Signal</keyword>
<dbReference type="AlphaFoldDB" id="A0A914DTC2"/>
<name>A0A914DTC2_9BILA</name>
<accession>A0A914DTC2</accession>
<dbReference type="Proteomes" id="UP000887540">
    <property type="component" value="Unplaced"/>
</dbReference>
<organism evidence="4 5">
    <name type="scientific">Acrobeloides nanus</name>
    <dbReference type="NCBI Taxonomy" id="290746"/>
    <lineage>
        <taxon>Eukaryota</taxon>
        <taxon>Metazoa</taxon>
        <taxon>Ecdysozoa</taxon>
        <taxon>Nematoda</taxon>
        <taxon>Chromadorea</taxon>
        <taxon>Rhabditida</taxon>
        <taxon>Tylenchina</taxon>
        <taxon>Cephalobomorpha</taxon>
        <taxon>Cephaloboidea</taxon>
        <taxon>Cephalobidae</taxon>
        <taxon>Acrobeloides</taxon>
    </lineage>
</organism>
<feature type="compositionally biased region" description="Polar residues" evidence="1">
    <location>
        <begin position="180"/>
        <end position="196"/>
    </location>
</feature>
<reference evidence="5" key="1">
    <citation type="submission" date="2022-11" db="UniProtKB">
        <authorList>
            <consortium name="WormBaseParasite"/>
        </authorList>
    </citation>
    <scope>IDENTIFICATION</scope>
</reference>
<feature type="domain" description="SXP/RAL-2 family protein Ani s 5-like cation-binding" evidence="3">
    <location>
        <begin position="49"/>
        <end position="151"/>
    </location>
</feature>
<dbReference type="Pfam" id="PF02520">
    <property type="entry name" value="ANIS5_cation-bd"/>
    <property type="match status" value="1"/>
</dbReference>
<evidence type="ECO:0000256" key="1">
    <source>
        <dbReference type="SAM" id="MobiDB-lite"/>
    </source>
</evidence>